<sequence>MYDTWTSDVNDVLDKIRINSIKLSNEHKKTYFILAARIKWFRVPVIFLSAIGSVFGIGLSPYVPQIIVSELCAVISMFVGLIGSVELFLAISTKMENELVQSKELYLLSIEIQKTLLLDHGNRNGNGMAYLEDRFNTYSKLIENSYLMECRILDELAPLPNEYQEKIKSSKSNSSLSKTPPAYMFPWVILRTPKGQRAKKGVIMDMNLLRNICKSPVSPISHESPASAEFEPHATDKHDHTTVSVPPLNFQAIHDYMEMAAVTQRHQEAAVSQDRNSELRQRQHASARKPSQQTLSIHIPPYSEEIVAAAAAAAAAYASKTPAHRSYSVLPTYSRHHDDGDPNKISSHFSFHVPRNDHRHRGANEKDSEEFRRASPPREHFTTSGHSGDIHIVDIEQGLPDHAGISSYYPFEPSLRHGHDTIIHNMTFPESASSLETFGKANHPPLTATHKNHARSESSLNRRQRDAGLRSSYIHIARAKEDEPTAAAADTATATANELIDMKLQSVPEVNDELD</sequence>
<organism evidence="3">
    <name type="scientific">viral metagenome</name>
    <dbReference type="NCBI Taxonomy" id="1070528"/>
    <lineage>
        <taxon>unclassified sequences</taxon>
        <taxon>metagenomes</taxon>
        <taxon>organismal metagenomes</taxon>
    </lineage>
</organism>
<keyword evidence="2" id="KW-0472">Membrane</keyword>
<evidence type="ECO:0000256" key="2">
    <source>
        <dbReference type="SAM" id="Phobius"/>
    </source>
</evidence>
<feature type="transmembrane region" description="Helical" evidence="2">
    <location>
        <begin position="66"/>
        <end position="89"/>
    </location>
</feature>
<evidence type="ECO:0000256" key="1">
    <source>
        <dbReference type="SAM" id="MobiDB-lite"/>
    </source>
</evidence>
<feature type="region of interest" description="Disordered" evidence="1">
    <location>
        <begin position="447"/>
        <end position="468"/>
    </location>
</feature>
<keyword evidence="2" id="KW-0812">Transmembrane</keyword>
<feature type="transmembrane region" description="Helical" evidence="2">
    <location>
        <begin position="40"/>
        <end position="60"/>
    </location>
</feature>
<feature type="compositionally biased region" description="Basic and acidic residues" evidence="1">
    <location>
        <begin position="362"/>
        <end position="381"/>
    </location>
</feature>
<evidence type="ECO:0000313" key="3">
    <source>
        <dbReference type="EMBL" id="QHT29844.1"/>
    </source>
</evidence>
<accession>A0A6C0EKY0</accession>
<name>A0A6C0EKY0_9ZZZZ</name>
<feature type="region of interest" description="Disordered" evidence="1">
    <location>
        <begin position="264"/>
        <end position="296"/>
    </location>
</feature>
<dbReference type="AlphaFoldDB" id="A0A6C0EKY0"/>
<proteinExistence type="predicted"/>
<dbReference type="EMBL" id="MN738883">
    <property type="protein sequence ID" value="QHT29844.1"/>
    <property type="molecule type" value="Genomic_DNA"/>
</dbReference>
<evidence type="ECO:0008006" key="4">
    <source>
        <dbReference type="Google" id="ProtNLM"/>
    </source>
</evidence>
<reference evidence="3" key="1">
    <citation type="journal article" date="2020" name="Nature">
        <title>Giant virus diversity and host interactions through global metagenomics.</title>
        <authorList>
            <person name="Schulz F."/>
            <person name="Roux S."/>
            <person name="Paez-Espino D."/>
            <person name="Jungbluth S."/>
            <person name="Walsh D.A."/>
            <person name="Denef V.J."/>
            <person name="McMahon K.D."/>
            <person name="Konstantinidis K.T."/>
            <person name="Eloe-Fadrosh E.A."/>
            <person name="Kyrpides N.C."/>
            <person name="Woyke T."/>
        </authorList>
    </citation>
    <scope>NUCLEOTIDE SEQUENCE</scope>
    <source>
        <strain evidence="3">GVMAG-M-3300009068-24</strain>
    </source>
</reference>
<protein>
    <recommendedName>
        <fullName evidence="4">VP11</fullName>
    </recommendedName>
</protein>
<keyword evidence="2" id="KW-1133">Transmembrane helix</keyword>
<feature type="region of interest" description="Disordered" evidence="1">
    <location>
        <begin position="334"/>
        <end position="389"/>
    </location>
</feature>